<dbReference type="PROSITE" id="PS50404">
    <property type="entry name" value="GST_NTER"/>
    <property type="match status" value="1"/>
</dbReference>
<reference evidence="3" key="1">
    <citation type="submission" date="2015-10" db="EMBL/GenBank/DDBJ databases">
        <authorList>
            <person name="Gilbert D.G."/>
        </authorList>
    </citation>
    <scope>NUCLEOTIDE SEQUENCE</scope>
</reference>
<dbReference type="SUPFAM" id="SSF52833">
    <property type="entry name" value="Thioredoxin-like"/>
    <property type="match status" value="1"/>
</dbReference>
<sequence>MKLYDNNQAPNPRRVRMVLAEKGIPDVEIVPIELGAGGNLTPEFCAKNPFGKVPVLELDDGFCLAETGAICRYLDERFDGGSLFGKTVEDRARIDMWDHRMELGLVISVAMGFQHLSGFFKDRMTPVEAWGKECVGNVLKILPILEKQLADNTWVAGSEFSIADITAICAIDFARVIKIRIGDEYPSIQRWHAAMKERPSYTA</sequence>
<organism evidence="3">
    <name type="scientific">hydrothermal vent metagenome</name>
    <dbReference type="NCBI Taxonomy" id="652676"/>
    <lineage>
        <taxon>unclassified sequences</taxon>
        <taxon>metagenomes</taxon>
        <taxon>ecological metagenomes</taxon>
    </lineage>
</organism>
<dbReference type="InterPro" id="IPR036282">
    <property type="entry name" value="Glutathione-S-Trfase_C_sf"/>
</dbReference>
<dbReference type="Gene3D" id="1.20.1050.10">
    <property type="match status" value="1"/>
</dbReference>
<dbReference type="CDD" id="cd03051">
    <property type="entry name" value="GST_N_GTT2_like"/>
    <property type="match status" value="1"/>
</dbReference>
<gene>
    <name evidence="3" type="ORF">MGWOODY_Tha2802</name>
</gene>
<dbReference type="EC" id="2.5.1.18" evidence="3"/>
<dbReference type="EMBL" id="CZQC01000072">
    <property type="protein sequence ID" value="CUS42928.1"/>
    <property type="molecule type" value="Genomic_DNA"/>
</dbReference>
<proteinExistence type="predicted"/>
<dbReference type="GO" id="GO:0004364">
    <property type="term" value="F:glutathione transferase activity"/>
    <property type="evidence" value="ECO:0007669"/>
    <property type="project" value="UniProtKB-EC"/>
</dbReference>
<dbReference type="PANTHER" id="PTHR44051">
    <property type="entry name" value="GLUTATHIONE S-TRANSFERASE-RELATED"/>
    <property type="match status" value="1"/>
</dbReference>
<evidence type="ECO:0000259" key="1">
    <source>
        <dbReference type="PROSITE" id="PS50404"/>
    </source>
</evidence>
<dbReference type="InterPro" id="IPR036249">
    <property type="entry name" value="Thioredoxin-like_sf"/>
</dbReference>
<dbReference type="InterPro" id="IPR040079">
    <property type="entry name" value="Glutathione_S-Trfase"/>
</dbReference>
<dbReference type="InterPro" id="IPR010987">
    <property type="entry name" value="Glutathione-S-Trfase_C-like"/>
</dbReference>
<dbReference type="InterPro" id="IPR004046">
    <property type="entry name" value="GST_C"/>
</dbReference>
<dbReference type="SFLD" id="SFLDS00019">
    <property type="entry name" value="Glutathione_Transferase_(cytos"/>
    <property type="match status" value="1"/>
</dbReference>
<protein>
    <submittedName>
        <fullName evidence="3">Glutathione S-transferase</fullName>
        <ecNumber evidence="3">2.5.1.18</ecNumber>
    </submittedName>
</protein>
<dbReference type="SFLD" id="SFLDG00358">
    <property type="entry name" value="Main_(cytGST)"/>
    <property type="match status" value="1"/>
</dbReference>
<dbReference type="Gene3D" id="3.40.30.10">
    <property type="entry name" value="Glutaredoxin"/>
    <property type="match status" value="1"/>
</dbReference>
<evidence type="ECO:0000313" key="3">
    <source>
        <dbReference type="EMBL" id="CUS42928.1"/>
    </source>
</evidence>
<dbReference type="AlphaFoldDB" id="A0A160TG75"/>
<dbReference type="PANTHER" id="PTHR44051:SF8">
    <property type="entry name" value="GLUTATHIONE S-TRANSFERASE GSTA"/>
    <property type="match status" value="1"/>
</dbReference>
<evidence type="ECO:0000259" key="2">
    <source>
        <dbReference type="PROSITE" id="PS50405"/>
    </source>
</evidence>
<dbReference type="InterPro" id="IPR004045">
    <property type="entry name" value="Glutathione_S-Trfase_N"/>
</dbReference>
<feature type="domain" description="GST C-terminal" evidence="2">
    <location>
        <begin position="87"/>
        <end position="203"/>
    </location>
</feature>
<keyword evidence="3" id="KW-0808">Transferase</keyword>
<dbReference type="Pfam" id="PF02798">
    <property type="entry name" value="GST_N"/>
    <property type="match status" value="1"/>
</dbReference>
<dbReference type="InterPro" id="IPR034345">
    <property type="entry name" value="Gtt2-like_N"/>
</dbReference>
<dbReference type="Pfam" id="PF00043">
    <property type="entry name" value="GST_C"/>
    <property type="match status" value="1"/>
</dbReference>
<feature type="domain" description="GST N-terminal" evidence="1">
    <location>
        <begin position="1"/>
        <end position="82"/>
    </location>
</feature>
<name>A0A160TG75_9ZZZZ</name>
<accession>A0A160TG75</accession>
<dbReference type="PROSITE" id="PS50405">
    <property type="entry name" value="GST_CTER"/>
    <property type="match status" value="1"/>
</dbReference>
<dbReference type="SUPFAM" id="SSF47616">
    <property type="entry name" value="GST C-terminal domain-like"/>
    <property type="match status" value="1"/>
</dbReference>